<dbReference type="PANTHER" id="PTHR39596:SF2">
    <property type="entry name" value="HET DOMAIN PROTEIN (AFU_ORTHOLOGUE AFUA_1G17550)-RELATED"/>
    <property type="match status" value="1"/>
</dbReference>
<organism evidence="2 3">
    <name type="scientific">Hyaloscypha hepaticicola</name>
    <dbReference type="NCBI Taxonomy" id="2082293"/>
    <lineage>
        <taxon>Eukaryota</taxon>
        <taxon>Fungi</taxon>
        <taxon>Dikarya</taxon>
        <taxon>Ascomycota</taxon>
        <taxon>Pezizomycotina</taxon>
        <taxon>Leotiomycetes</taxon>
        <taxon>Helotiales</taxon>
        <taxon>Hyaloscyphaceae</taxon>
        <taxon>Hyaloscypha</taxon>
    </lineage>
</organism>
<evidence type="ECO:0000313" key="3">
    <source>
        <dbReference type="Proteomes" id="UP000235672"/>
    </source>
</evidence>
<evidence type="ECO:0008006" key="4">
    <source>
        <dbReference type="Google" id="ProtNLM"/>
    </source>
</evidence>
<dbReference type="PANTHER" id="PTHR39596">
    <property type="match status" value="1"/>
</dbReference>
<proteinExistence type="predicted"/>
<dbReference type="AlphaFoldDB" id="A0A2J6QDV5"/>
<gene>
    <name evidence="2" type="ORF">NA56DRAFT_656181</name>
</gene>
<keyword evidence="3" id="KW-1185">Reference proteome</keyword>
<dbReference type="Proteomes" id="UP000235672">
    <property type="component" value="Unassembled WGS sequence"/>
</dbReference>
<evidence type="ECO:0000256" key="1">
    <source>
        <dbReference type="SAM" id="MobiDB-lite"/>
    </source>
</evidence>
<protein>
    <recommendedName>
        <fullName evidence="4">Heterokaryon incompatibility domain-containing protein</fullName>
    </recommendedName>
</protein>
<dbReference type="OrthoDB" id="2426273at2759"/>
<dbReference type="EMBL" id="KZ613472">
    <property type="protein sequence ID" value="PMD24449.1"/>
    <property type="molecule type" value="Genomic_DNA"/>
</dbReference>
<sequence>MDETDDVTQRLLSIGQPDGADLIMINWHPYAELRLLAAHQCEREKGLYQARLWSGPCMMASGEEKPYILFAEEQLESLIATITSLEIEPKYIGGYVHRFLGCASWLDMNEQQAEYTPTSPDASSPHQSQECLNRLKSLELTLFNGLLDEVFDPLKFSPLEPSRVHHDNEQSTPRGIYVFSGVRYWLALQIGRYHRALARHGSPQEVIIKFKKSCERYEAWRTSHLQLQNSFLMSDHEHETITAIEDSSPQSQQAFQKRVGFATAVGAVEDWNSDQASTYSSSESRPPQACICLEHIPQLFLLFQIIGEHVGFALKKAPEAVDHFRGHGLQSNERRALWEAGGGLSLDWGTNYMMEDYLITDLSGCPSDEAFLSSLSLAKVSMMQLYINNLLLTSTSRNQAVFDHTTCTSTACYRRCRREGRTGRRGPRHVEGCIDEKCADVAVSVLDVSRAITNNIQPLIRIRLDPSSAIRTEVIQRKWGSKMEYVAITHVWSDGRGNSEDNALPACQWRHLHSISEQSGGLPIWMDTVCIPVHELERPAPLRTRAIQSMNRIYIEASRVVLLSNDLLRVLLREIFWPDLWVFFRTSAWNRRLWTLQEGAFGGERIFMQFKDRLVKFPEFAFPCQLFRICSPVWENIGDTEFVLHSIRLHSQRGKTGALIPMLLHQFKWRNTRWEVDESVIMAGLLGLDTAPIAKIDWRESGAVDRRLELLYERLHDFPTAVLFSQVARMTAPGLGWDPRTLNIMDFDDYTPDPGIASQRTGLITGQGLRFWGHVIFIDNVSTWPDAFNVRLDDSRCREKGYPPIVLQINTLELRPYRKRNSAEENPQKTDPLRTIFRQDQHQQQNSENPEGFAIILQAFERSVAKRSKFKTSGAIVSVVGGGRTSYIPGCCPPGNKGLYRRVLEFISPIHMRLACKYGQPVRVHKIQPGNAYVVEDYQHPLLQQRVSNDLEFSSSSAAPKPSPGLLGSDDETRSNSTMQLYSTYWRNESADDTAPLLRRRHGKERVVEGLSKANDVAAASGVDTHRISESNMATEDADLIQIYDGYYSDNRCHVIEPSWLSAQTSVSGGCFLSLTKAKAVA</sequence>
<accession>A0A2J6QDV5</accession>
<feature type="region of interest" description="Disordered" evidence="1">
    <location>
        <begin position="951"/>
        <end position="974"/>
    </location>
</feature>
<evidence type="ECO:0000313" key="2">
    <source>
        <dbReference type="EMBL" id="PMD24449.1"/>
    </source>
</evidence>
<name>A0A2J6QDV5_9HELO</name>
<reference evidence="2 3" key="1">
    <citation type="submission" date="2016-05" db="EMBL/GenBank/DDBJ databases">
        <title>A degradative enzymes factory behind the ericoid mycorrhizal symbiosis.</title>
        <authorList>
            <consortium name="DOE Joint Genome Institute"/>
            <person name="Martino E."/>
            <person name="Morin E."/>
            <person name="Grelet G."/>
            <person name="Kuo A."/>
            <person name="Kohler A."/>
            <person name="Daghino S."/>
            <person name="Barry K."/>
            <person name="Choi C."/>
            <person name="Cichocki N."/>
            <person name="Clum A."/>
            <person name="Copeland A."/>
            <person name="Hainaut M."/>
            <person name="Haridas S."/>
            <person name="Labutti K."/>
            <person name="Lindquist E."/>
            <person name="Lipzen A."/>
            <person name="Khouja H.-R."/>
            <person name="Murat C."/>
            <person name="Ohm R."/>
            <person name="Olson A."/>
            <person name="Spatafora J."/>
            <person name="Veneault-Fourrey C."/>
            <person name="Henrissat B."/>
            <person name="Grigoriev I."/>
            <person name="Martin F."/>
            <person name="Perotto S."/>
        </authorList>
    </citation>
    <scope>NUCLEOTIDE SEQUENCE [LARGE SCALE GENOMIC DNA]</scope>
    <source>
        <strain evidence="2 3">UAMH 7357</strain>
    </source>
</reference>